<dbReference type="InterPro" id="IPR011234">
    <property type="entry name" value="Fumarylacetoacetase-like_C"/>
</dbReference>
<sequence length="316" mass="35549">MKLVSYKLKDKPSAYRIGCRIDQKIIDLQESYRAFLVSTGKKDLIQQIDCIFPSDPNSFFLQGENAIDRARMGYHYIMNKSDRSKYMLDLGEVSYGVPVSTSSKIICVGKNYAEHVAEMNDGDIPEFPVLFAKFNNAIIGPENYIEKPTLTHKLDYEAELAIVIGKEASNVCKEEVYDYIAGYTIANDISARDLQKRTPQWLQGKSLDRSTPIGPWIVTSDDIVDPCNLSIRSFVNGEKRQDSNTRHFIFDIPNLIEFISHLITLDPGDIILTGTPDGVGVAMQPPQFLQDGDIISLEVEGIGKLENKIMERKANK</sequence>
<dbReference type="EC" id="3.7.1.5" evidence="3"/>
<gene>
    <name evidence="3" type="ORF">J2Z81_001912</name>
</gene>
<reference evidence="3 4" key="1">
    <citation type="submission" date="2021-03" db="EMBL/GenBank/DDBJ databases">
        <title>Genomic Encyclopedia of Type Strains, Phase IV (KMG-IV): sequencing the most valuable type-strain genomes for metagenomic binning, comparative biology and taxonomic classification.</title>
        <authorList>
            <person name="Goeker M."/>
        </authorList>
    </citation>
    <scope>NUCLEOTIDE SEQUENCE [LARGE SCALE GENOMIC DNA]</scope>
    <source>
        <strain evidence="3 4">DSM 25790</strain>
    </source>
</reference>
<proteinExistence type="predicted"/>
<dbReference type="SUPFAM" id="SSF56529">
    <property type="entry name" value="FAH"/>
    <property type="match status" value="1"/>
</dbReference>
<accession>A0ABS4S8W7</accession>
<evidence type="ECO:0000256" key="1">
    <source>
        <dbReference type="ARBA" id="ARBA00022723"/>
    </source>
</evidence>
<dbReference type="Gene3D" id="3.90.850.10">
    <property type="entry name" value="Fumarylacetoacetase-like, C-terminal domain"/>
    <property type="match status" value="1"/>
</dbReference>
<name>A0ABS4S8W7_9BACI</name>
<evidence type="ECO:0000259" key="2">
    <source>
        <dbReference type="Pfam" id="PF01557"/>
    </source>
</evidence>
<protein>
    <submittedName>
        <fullName evidence="3">Acylpyruvate hydrolase</fullName>
        <ecNumber evidence="3">3.7.1.5</ecNumber>
    </submittedName>
</protein>
<organism evidence="3 4">
    <name type="scientific">Virgibacillus alimentarius</name>
    <dbReference type="NCBI Taxonomy" id="698769"/>
    <lineage>
        <taxon>Bacteria</taxon>
        <taxon>Bacillati</taxon>
        <taxon>Bacillota</taxon>
        <taxon>Bacilli</taxon>
        <taxon>Bacillales</taxon>
        <taxon>Bacillaceae</taxon>
        <taxon>Virgibacillus</taxon>
    </lineage>
</organism>
<keyword evidence="1" id="KW-0479">Metal-binding</keyword>
<dbReference type="Proteomes" id="UP001519294">
    <property type="component" value="Unassembled WGS sequence"/>
</dbReference>
<dbReference type="InterPro" id="IPR036663">
    <property type="entry name" value="Fumarylacetoacetase_C_sf"/>
</dbReference>
<dbReference type="Pfam" id="PF01557">
    <property type="entry name" value="FAA_hydrolase"/>
    <property type="match status" value="1"/>
</dbReference>
<dbReference type="PANTHER" id="PTHR11820">
    <property type="entry name" value="ACYLPYRUVASE"/>
    <property type="match status" value="1"/>
</dbReference>
<evidence type="ECO:0000313" key="4">
    <source>
        <dbReference type="Proteomes" id="UP001519294"/>
    </source>
</evidence>
<dbReference type="EMBL" id="JAGIKX010000016">
    <property type="protein sequence ID" value="MBP2257942.1"/>
    <property type="molecule type" value="Genomic_DNA"/>
</dbReference>
<evidence type="ECO:0000313" key="3">
    <source>
        <dbReference type="EMBL" id="MBP2257942.1"/>
    </source>
</evidence>
<comment type="caution">
    <text evidence="3">The sequence shown here is derived from an EMBL/GenBank/DDBJ whole genome shotgun (WGS) entry which is preliminary data.</text>
</comment>
<keyword evidence="3" id="KW-0378">Hydrolase</keyword>
<dbReference type="RefSeq" id="WP_029270930.1">
    <property type="nucleotide sequence ID" value="NZ_JAGIKX010000016.1"/>
</dbReference>
<keyword evidence="4" id="KW-1185">Reference proteome</keyword>
<dbReference type="GO" id="GO:0047621">
    <property type="term" value="F:acylpyruvate hydrolase activity"/>
    <property type="evidence" value="ECO:0007669"/>
    <property type="project" value="UniProtKB-EC"/>
</dbReference>
<feature type="domain" description="Fumarylacetoacetase-like C-terminal" evidence="2">
    <location>
        <begin position="104"/>
        <end position="309"/>
    </location>
</feature>